<dbReference type="EnsemblPlants" id="ONIVA04G06300.2">
    <property type="protein sequence ID" value="ONIVA04G06300.2"/>
    <property type="gene ID" value="ONIVA04G06300"/>
</dbReference>
<dbReference type="eggNOG" id="KOG0698">
    <property type="taxonomic scope" value="Eukaryota"/>
</dbReference>
<evidence type="ECO:0000256" key="7">
    <source>
        <dbReference type="ARBA" id="ARBA00022842"/>
    </source>
</evidence>
<dbReference type="InterPro" id="IPR015655">
    <property type="entry name" value="PP2C"/>
</dbReference>
<keyword evidence="15" id="KW-1185">Reference proteome</keyword>
<protein>
    <recommendedName>
        <fullName evidence="4">protein-serine/threonine phosphatase</fullName>
        <ecNumber evidence="4">3.1.3.16</ecNumber>
    </recommendedName>
</protein>
<dbReference type="STRING" id="4536.A0A0E0GZ72"/>
<dbReference type="Gramene" id="ONIVA04G06300.2">
    <property type="protein sequence ID" value="ONIVA04G06300.2"/>
    <property type="gene ID" value="ONIVA04G06300"/>
</dbReference>
<name>A0A0E0GZ72_ORYNI</name>
<dbReference type="FunFam" id="3.60.40.10:FF:000024">
    <property type="entry name" value="probable protein phosphatase 2C 33"/>
    <property type="match status" value="1"/>
</dbReference>
<reference evidence="14" key="1">
    <citation type="submission" date="2015-04" db="UniProtKB">
        <authorList>
            <consortium name="EnsemblPlants"/>
        </authorList>
    </citation>
    <scope>IDENTIFICATION</scope>
    <source>
        <strain evidence="14">SL10</strain>
    </source>
</reference>
<dbReference type="Proteomes" id="UP000006591">
    <property type="component" value="Chromosome 4"/>
</dbReference>
<feature type="domain" description="PPM-type phosphatase" evidence="13">
    <location>
        <begin position="202"/>
        <end position="516"/>
    </location>
</feature>
<dbReference type="PANTHER" id="PTHR47992">
    <property type="entry name" value="PROTEIN PHOSPHATASE"/>
    <property type="match status" value="1"/>
</dbReference>
<dbReference type="SUPFAM" id="SSF81606">
    <property type="entry name" value="PP2C-like"/>
    <property type="match status" value="1"/>
</dbReference>
<comment type="cofactor">
    <cofactor evidence="2">
        <name>Mg(2+)</name>
        <dbReference type="ChEBI" id="CHEBI:18420"/>
    </cofactor>
</comment>
<keyword evidence="8" id="KW-0904">Protein phosphatase</keyword>
<dbReference type="EC" id="3.1.3.16" evidence="4"/>
<feature type="compositionally biased region" description="Basic and acidic residues" evidence="12">
    <location>
        <begin position="184"/>
        <end position="193"/>
    </location>
</feature>
<reference evidence="14" key="2">
    <citation type="submission" date="2018-04" db="EMBL/GenBank/DDBJ databases">
        <title>OnivRS2 (Oryza nivara Reference Sequence Version 2).</title>
        <authorList>
            <person name="Zhang J."/>
            <person name="Kudrna D."/>
            <person name="Lee S."/>
            <person name="Talag J."/>
            <person name="Rajasekar S."/>
            <person name="Welchert J."/>
            <person name="Hsing Y.-I."/>
            <person name="Wing R.A."/>
        </authorList>
    </citation>
    <scope>NUCLEOTIDE SEQUENCE [LARGE SCALE GENOMIC DNA]</scope>
    <source>
        <strain evidence="14">SL10</strain>
    </source>
</reference>
<feature type="region of interest" description="Disordered" evidence="12">
    <location>
        <begin position="276"/>
        <end position="302"/>
    </location>
</feature>
<keyword evidence="7" id="KW-0460">Magnesium</keyword>
<proteinExistence type="inferred from homology"/>
<evidence type="ECO:0000256" key="1">
    <source>
        <dbReference type="ARBA" id="ARBA00001936"/>
    </source>
</evidence>
<comment type="catalytic activity">
    <reaction evidence="11">
        <text>O-phospho-L-threonyl-[protein] + H2O = L-threonyl-[protein] + phosphate</text>
        <dbReference type="Rhea" id="RHEA:47004"/>
        <dbReference type="Rhea" id="RHEA-COMP:11060"/>
        <dbReference type="Rhea" id="RHEA-COMP:11605"/>
        <dbReference type="ChEBI" id="CHEBI:15377"/>
        <dbReference type="ChEBI" id="CHEBI:30013"/>
        <dbReference type="ChEBI" id="CHEBI:43474"/>
        <dbReference type="ChEBI" id="CHEBI:61977"/>
        <dbReference type="EC" id="3.1.3.16"/>
    </reaction>
</comment>
<feature type="region of interest" description="Disordered" evidence="12">
    <location>
        <begin position="167"/>
        <end position="195"/>
    </location>
</feature>
<accession>A0A0E0GZ72</accession>
<dbReference type="PROSITE" id="PS51746">
    <property type="entry name" value="PPM_2"/>
    <property type="match status" value="1"/>
</dbReference>
<keyword evidence="9" id="KW-0464">Manganese</keyword>
<dbReference type="GO" id="GO:0046872">
    <property type="term" value="F:metal ion binding"/>
    <property type="evidence" value="ECO:0007669"/>
    <property type="project" value="UniProtKB-KW"/>
</dbReference>
<comment type="similarity">
    <text evidence="3">Belongs to the PP2C family.</text>
</comment>
<dbReference type="Gene3D" id="3.60.40.10">
    <property type="entry name" value="PPM-type phosphatase domain"/>
    <property type="match status" value="1"/>
</dbReference>
<evidence type="ECO:0000256" key="12">
    <source>
        <dbReference type="SAM" id="MobiDB-lite"/>
    </source>
</evidence>
<evidence type="ECO:0000259" key="13">
    <source>
        <dbReference type="PROSITE" id="PS51746"/>
    </source>
</evidence>
<comment type="catalytic activity">
    <reaction evidence="10">
        <text>O-phospho-L-seryl-[protein] + H2O = L-seryl-[protein] + phosphate</text>
        <dbReference type="Rhea" id="RHEA:20629"/>
        <dbReference type="Rhea" id="RHEA-COMP:9863"/>
        <dbReference type="Rhea" id="RHEA-COMP:11604"/>
        <dbReference type="ChEBI" id="CHEBI:15377"/>
        <dbReference type="ChEBI" id="CHEBI:29999"/>
        <dbReference type="ChEBI" id="CHEBI:43474"/>
        <dbReference type="ChEBI" id="CHEBI:83421"/>
        <dbReference type="EC" id="3.1.3.16"/>
    </reaction>
</comment>
<sequence length="544" mass="59654">MHEKRILLLSFFIRCNASNRKEKKKSPDSSLVHSREATRNSRISTPRPATTASFSNDFFFFFLLYLLGFCLCSSSKICEMVAVTPGRRRRPAGCAAGHHHQHQQQRLLAVAARLAAAKPAATTEAAVYSGVGGGGCCLEFLDCVLRAMGVATPAEIMPPADFRWAARPMRRRRRGGSSSSSSSPRDREPRDGRIAANGASAAASLYTMRGNKGVNQDAMLVWENFCSKEDTIFCGVFDGHGPYGHLVSKRVRDLLPIKLSANLGRDGHKETSTNIVTSSMTEGGGTERMDRDTETPLGTEENGEYPEMFAALRTSLLRAFYVMDRDLKFHKTIDSVFSGTTAVTVIKQGHDLLIGNLGDSRAVLGTRDEYDQFFAVQLTVDLKPTIPSEAARIRERSGRIFSLPDEPDVARVWLPKYNMPGLAMARAFGDFCLKDYGLISMPDVSYHRITEKDEFVVLATDGVWDVLSNSEVVSIVSQAKSEASAARFVVESAQRAWRTRFPTSKIDDCAVVCLFLNTDARNKPPGSGIKDLANAIELGGGNLS</sequence>
<keyword evidence="5" id="KW-0479">Metal-binding</keyword>
<organism evidence="14">
    <name type="scientific">Oryza nivara</name>
    <name type="common">Indian wild rice</name>
    <name type="synonym">Oryza sativa f. spontanea</name>
    <dbReference type="NCBI Taxonomy" id="4536"/>
    <lineage>
        <taxon>Eukaryota</taxon>
        <taxon>Viridiplantae</taxon>
        <taxon>Streptophyta</taxon>
        <taxon>Embryophyta</taxon>
        <taxon>Tracheophyta</taxon>
        <taxon>Spermatophyta</taxon>
        <taxon>Magnoliopsida</taxon>
        <taxon>Liliopsida</taxon>
        <taxon>Poales</taxon>
        <taxon>Poaceae</taxon>
        <taxon>BOP clade</taxon>
        <taxon>Oryzoideae</taxon>
        <taxon>Oryzeae</taxon>
        <taxon>Oryzinae</taxon>
        <taxon>Oryza</taxon>
    </lineage>
</organism>
<evidence type="ECO:0000256" key="6">
    <source>
        <dbReference type="ARBA" id="ARBA00022801"/>
    </source>
</evidence>
<evidence type="ECO:0000256" key="10">
    <source>
        <dbReference type="ARBA" id="ARBA00047761"/>
    </source>
</evidence>
<evidence type="ECO:0000256" key="9">
    <source>
        <dbReference type="ARBA" id="ARBA00023211"/>
    </source>
</evidence>
<evidence type="ECO:0000313" key="14">
    <source>
        <dbReference type="EnsemblPlants" id="ONIVA04G06300.2"/>
    </source>
</evidence>
<dbReference type="InterPro" id="IPR001932">
    <property type="entry name" value="PPM-type_phosphatase-like_dom"/>
</dbReference>
<evidence type="ECO:0000313" key="15">
    <source>
        <dbReference type="Proteomes" id="UP000006591"/>
    </source>
</evidence>
<evidence type="ECO:0000256" key="11">
    <source>
        <dbReference type="ARBA" id="ARBA00048336"/>
    </source>
</evidence>
<dbReference type="AlphaFoldDB" id="A0A0E0GZ72"/>
<feature type="region of interest" description="Disordered" evidence="12">
    <location>
        <begin position="22"/>
        <end position="48"/>
    </location>
</feature>
<feature type="compositionally biased region" description="Basic and acidic residues" evidence="12">
    <location>
        <begin position="285"/>
        <end position="294"/>
    </location>
</feature>
<keyword evidence="6" id="KW-0378">Hydrolase</keyword>
<evidence type="ECO:0000256" key="3">
    <source>
        <dbReference type="ARBA" id="ARBA00006702"/>
    </source>
</evidence>
<dbReference type="GO" id="GO:0004722">
    <property type="term" value="F:protein serine/threonine phosphatase activity"/>
    <property type="evidence" value="ECO:0007669"/>
    <property type="project" value="UniProtKB-EC"/>
</dbReference>
<dbReference type="CDD" id="cd00143">
    <property type="entry name" value="PP2Cc"/>
    <property type="match status" value="1"/>
</dbReference>
<dbReference type="SMART" id="SM00332">
    <property type="entry name" value="PP2Cc"/>
    <property type="match status" value="1"/>
</dbReference>
<evidence type="ECO:0000256" key="2">
    <source>
        <dbReference type="ARBA" id="ARBA00001946"/>
    </source>
</evidence>
<evidence type="ECO:0000256" key="4">
    <source>
        <dbReference type="ARBA" id="ARBA00013081"/>
    </source>
</evidence>
<dbReference type="InterPro" id="IPR036457">
    <property type="entry name" value="PPM-type-like_dom_sf"/>
</dbReference>
<evidence type="ECO:0000256" key="8">
    <source>
        <dbReference type="ARBA" id="ARBA00022912"/>
    </source>
</evidence>
<dbReference type="Pfam" id="PF00481">
    <property type="entry name" value="PP2C"/>
    <property type="match status" value="1"/>
</dbReference>
<comment type="cofactor">
    <cofactor evidence="1">
        <name>Mn(2+)</name>
        <dbReference type="ChEBI" id="CHEBI:29035"/>
    </cofactor>
</comment>
<evidence type="ECO:0000256" key="5">
    <source>
        <dbReference type="ARBA" id="ARBA00022723"/>
    </source>
</evidence>